<reference evidence="1" key="1">
    <citation type="submission" date="2018-02" db="EMBL/GenBank/DDBJ databases">
        <title>Rhizophora mucronata_Transcriptome.</title>
        <authorList>
            <person name="Meera S.P."/>
            <person name="Sreeshan A."/>
            <person name="Augustine A."/>
        </authorList>
    </citation>
    <scope>NUCLEOTIDE SEQUENCE</scope>
    <source>
        <tissue evidence="1">Leaf</tissue>
    </source>
</reference>
<proteinExistence type="predicted"/>
<dbReference type="EMBL" id="GGEC01092435">
    <property type="protein sequence ID" value="MBX72919.1"/>
    <property type="molecule type" value="Transcribed_RNA"/>
</dbReference>
<name>A0A2P2R0Y6_RHIMU</name>
<organism evidence="1">
    <name type="scientific">Rhizophora mucronata</name>
    <name type="common">Asiatic mangrove</name>
    <dbReference type="NCBI Taxonomy" id="61149"/>
    <lineage>
        <taxon>Eukaryota</taxon>
        <taxon>Viridiplantae</taxon>
        <taxon>Streptophyta</taxon>
        <taxon>Embryophyta</taxon>
        <taxon>Tracheophyta</taxon>
        <taxon>Spermatophyta</taxon>
        <taxon>Magnoliopsida</taxon>
        <taxon>eudicotyledons</taxon>
        <taxon>Gunneridae</taxon>
        <taxon>Pentapetalae</taxon>
        <taxon>rosids</taxon>
        <taxon>fabids</taxon>
        <taxon>Malpighiales</taxon>
        <taxon>Rhizophoraceae</taxon>
        <taxon>Rhizophora</taxon>
    </lineage>
</organism>
<dbReference type="AlphaFoldDB" id="A0A2P2R0Y6"/>
<accession>A0A2P2R0Y6</accession>
<sequence length="19" mass="2246">MRRELGLSFMCLDMISSKK</sequence>
<protein>
    <submittedName>
        <fullName evidence="1">Uncharacterized protein</fullName>
    </submittedName>
</protein>
<evidence type="ECO:0000313" key="1">
    <source>
        <dbReference type="EMBL" id="MBX72919.1"/>
    </source>
</evidence>